<feature type="non-terminal residue" evidence="7">
    <location>
        <position position="1"/>
    </location>
</feature>
<evidence type="ECO:0000256" key="1">
    <source>
        <dbReference type="ARBA" id="ARBA00004604"/>
    </source>
</evidence>
<dbReference type="GO" id="GO:0031428">
    <property type="term" value="C:box C/D methylation guide snoRNP complex"/>
    <property type="evidence" value="ECO:0007669"/>
    <property type="project" value="InterPro"/>
</dbReference>
<dbReference type="GO" id="GO:0032040">
    <property type="term" value="C:small-subunit processome"/>
    <property type="evidence" value="ECO:0007669"/>
    <property type="project" value="InterPro"/>
</dbReference>
<keyword evidence="3" id="KW-0690">Ribosome biogenesis</keyword>
<dbReference type="PROSITE" id="PS51358">
    <property type="entry name" value="NOP"/>
    <property type="match status" value="1"/>
</dbReference>
<comment type="similarity">
    <text evidence="2">Belongs to the NOP5/NOP56 family.</text>
</comment>
<proteinExistence type="inferred from homology"/>
<reference evidence="7" key="1">
    <citation type="submission" date="2015-07" db="EMBL/GenBank/DDBJ databases">
        <title>Adaptation to a free-living lifestyle via gene acquisitions in the diplomonad Trepomonas sp. PC1.</title>
        <authorList>
            <person name="Xu F."/>
            <person name="Jerlstrom-Hultqvist J."/>
            <person name="Kolisko M."/>
            <person name="Simpson A.G.B."/>
            <person name="Roger A.J."/>
            <person name="Svard S.G."/>
            <person name="Andersson J.O."/>
        </authorList>
    </citation>
    <scope>NUCLEOTIDE SEQUENCE</scope>
    <source>
        <strain evidence="7">PC1</strain>
    </source>
</reference>
<evidence type="ECO:0000256" key="2">
    <source>
        <dbReference type="ARBA" id="ARBA00009211"/>
    </source>
</evidence>
<feature type="non-terminal residue" evidence="7">
    <location>
        <position position="463"/>
    </location>
</feature>
<evidence type="ECO:0000313" key="7">
    <source>
        <dbReference type="EMBL" id="JAP93451.1"/>
    </source>
</evidence>
<dbReference type="GO" id="GO:0042254">
    <property type="term" value="P:ribosome biogenesis"/>
    <property type="evidence" value="ECO:0007669"/>
    <property type="project" value="UniProtKB-KW"/>
</dbReference>
<evidence type="ECO:0000256" key="3">
    <source>
        <dbReference type="ARBA" id="ARBA00022517"/>
    </source>
</evidence>
<dbReference type="PANTHER" id="PTHR10894:SF1">
    <property type="entry name" value="NUCLEOLAR PROTEIN 58"/>
    <property type="match status" value="1"/>
</dbReference>
<dbReference type="InterPro" id="IPR045056">
    <property type="entry name" value="Nop56/Nop58"/>
</dbReference>
<dbReference type="InterPro" id="IPR036070">
    <property type="entry name" value="Nop_dom_sf"/>
</dbReference>
<keyword evidence="4" id="KW-0539">Nucleus</keyword>
<dbReference type="SMART" id="SM00931">
    <property type="entry name" value="NOSIC"/>
    <property type="match status" value="1"/>
</dbReference>
<dbReference type="SUPFAM" id="SSF89124">
    <property type="entry name" value="Nop domain"/>
    <property type="match status" value="1"/>
</dbReference>
<feature type="region of interest" description="Disordered" evidence="5">
    <location>
        <begin position="410"/>
        <end position="463"/>
    </location>
</feature>
<dbReference type="EMBL" id="GDID01003155">
    <property type="protein sequence ID" value="JAP93451.1"/>
    <property type="molecule type" value="Transcribed_RNA"/>
</dbReference>
<dbReference type="Pfam" id="PF01798">
    <property type="entry name" value="Nop"/>
    <property type="match status" value="1"/>
</dbReference>
<sequence length="463" mass="52935">ATGLSLFKTEQGQQPQLVSFHQYKNIEEAFEQQKSVLNGELTSVMQEFVNSNVMKNLSKEQFMVVDSRLSQALKDKFEISCVCNDLALQVHRQIQKNLTKLIPKLSTDKEKQFQASLAHNFSRYQVQFNSESIDSMILQSINLFDESEKEINSYIMRLMEWAVWSFPEASKIITDQRVYCKLMQVIGGNKQALLNPEIMAKLTFLSEQDLEKLKQQSLISVGTDIAVEDAERMAALATEIISLFDAKDKMQQYITARMQKIAPNFSQIVGPVVGARLLSKAGSLMKLAKAPASTIQILGAEATLFKALKQKAKTPKYGFIYNCELVVDAGVKDKGKVARKVAQNAAICVRYDALHEGQLDEIYEKRVERCSLEKKGVKMQKQQKLDAFKLNIQAQKEQTHQVEIVNNGVVEKKKKEDKKQKKIEEEKKIEEQPKEEKPKEVVKEEKKKHKEDKEEKKHKEDKE</sequence>
<gene>
    <name evidence="7" type="ORF">TPC1_14267</name>
</gene>
<protein>
    <submittedName>
        <fullName evidence="7">Nucleolar protein NOP5</fullName>
    </submittedName>
</protein>
<evidence type="ECO:0000259" key="6">
    <source>
        <dbReference type="PROSITE" id="PS51358"/>
    </source>
</evidence>
<dbReference type="InterPro" id="IPR042239">
    <property type="entry name" value="Nop_C"/>
</dbReference>
<name>A0A146KDC6_9EUKA</name>
<dbReference type="Gene3D" id="1.10.246.90">
    <property type="entry name" value="Nop domain"/>
    <property type="match status" value="1"/>
</dbReference>
<comment type="subcellular location">
    <subcellularLocation>
        <location evidence="1">Nucleus</location>
        <location evidence="1">Nucleolus</location>
    </subcellularLocation>
</comment>
<organism evidence="7">
    <name type="scientific">Trepomonas sp. PC1</name>
    <dbReference type="NCBI Taxonomy" id="1076344"/>
    <lineage>
        <taxon>Eukaryota</taxon>
        <taxon>Metamonada</taxon>
        <taxon>Diplomonadida</taxon>
        <taxon>Hexamitidae</taxon>
        <taxon>Hexamitinae</taxon>
        <taxon>Trepomonas</taxon>
    </lineage>
</organism>
<feature type="domain" description="Nop" evidence="6">
    <location>
        <begin position="261"/>
        <end position="381"/>
    </location>
</feature>
<dbReference type="InterPro" id="IPR002687">
    <property type="entry name" value="Nop_dom"/>
</dbReference>
<dbReference type="PANTHER" id="PTHR10894">
    <property type="entry name" value="NUCLEOLAR PROTEIN 5 NUCLEOLAR PROTEIN NOP5 NOP58"/>
    <property type="match status" value="1"/>
</dbReference>
<dbReference type="Gene3D" id="1.10.287.4070">
    <property type="match status" value="1"/>
</dbReference>
<dbReference type="GO" id="GO:0030515">
    <property type="term" value="F:snoRNA binding"/>
    <property type="evidence" value="ECO:0007669"/>
    <property type="project" value="InterPro"/>
</dbReference>
<dbReference type="InterPro" id="IPR012976">
    <property type="entry name" value="NOSIC"/>
</dbReference>
<accession>A0A146KDC6</accession>
<dbReference type="AlphaFoldDB" id="A0A146KDC6"/>
<evidence type="ECO:0000256" key="5">
    <source>
        <dbReference type="SAM" id="MobiDB-lite"/>
    </source>
</evidence>
<evidence type="ECO:0000256" key="4">
    <source>
        <dbReference type="ARBA" id="ARBA00023242"/>
    </source>
</evidence>